<evidence type="ECO:0000313" key="2">
    <source>
        <dbReference type="Proteomes" id="UP000034024"/>
    </source>
</evidence>
<evidence type="ECO:0000313" key="1">
    <source>
        <dbReference type="EMBL" id="AKH16181.1"/>
    </source>
</evidence>
<name>A0A0F7JJD9_9DEIO</name>
<dbReference type="OrthoDB" id="74042at2"/>
<sequence>MRAPAVLAAALAVLAVLGGVVWWQSGARWRGELYCFADPARVWGVADRPADLTPSCPSSRGVRREVRSGQTRVEQFTLARWDPALVRDLLTARGYAVAHALPDDGIQAEAVLTRAGETVLYTAAHQGSGTFVTLSSPGER</sequence>
<dbReference type="AlphaFoldDB" id="A0A0F7JJD9"/>
<dbReference type="KEGG" id="dch:SY84_02940"/>
<dbReference type="Proteomes" id="UP000034024">
    <property type="component" value="Chromosome"/>
</dbReference>
<organism evidence="1 2">
    <name type="scientific">Deinococcus soli</name>
    <name type="common">ex Cha et al. 2016</name>
    <dbReference type="NCBI Taxonomy" id="1309411"/>
    <lineage>
        <taxon>Bacteria</taxon>
        <taxon>Thermotogati</taxon>
        <taxon>Deinococcota</taxon>
        <taxon>Deinococci</taxon>
        <taxon>Deinococcales</taxon>
        <taxon>Deinococcaceae</taxon>
        <taxon>Deinococcus</taxon>
    </lineage>
</organism>
<dbReference type="PATRIC" id="fig|1309411.5.peg.612"/>
<accession>A0A0F7JJD9</accession>
<protein>
    <submittedName>
        <fullName evidence="1">Uncharacterized protein</fullName>
    </submittedName>
</protein>
<gene>
    <name evidence="1" type="ORF">SY84_02940</name>
</gene>
<dbReference type="RefSeq" id="WP_046842756.1">
    <property type="nucleotide sequence ID" value="NZ_CP011389.1"/>
</dbReference>
<proteinExistence type="predicted"/>
<keyword evidence="2" id="KW-1185">Reference proteome</keyword>
<dbReference type="EMBL" id="CP011389">
    <property type="protein sequence ID" value="AKH16181.1"/>
    <property type="molecule type" value="Genomic_DNA"/>
</dbReference>
<reference evidence="1 2" key="1">
    <citation type="submission" date="2015-01" db="EMBL/GenBank/DDBJ databases">
        <title>Deinococcus soli/N5/whole genome sequencing.</title>
        <authorList>
            <person name="Kim M.K."/>
            <person name="Srinivasan S."/>
            <person name="Lee J.-J."/>
        </authorList>
    </citation>
    <scope>NUCLEOTIDE SEQUENCE [LARGE SCALE GENOMIC DNA]</scope>
    <source>
        <strain evidence="1 2">N5</strain>
    </source>
</reference>